<proteinExistence type="predicted"/>
<dbReference type="Pfam" id="PF08668">
    <property type="entry name" value="HDOD"/>
    <property type="match status" value="1"/>
</dbReference>
<sequence>MVASLVGGAKPSAINDIEQRFYKQLISGQQRGAVSNPLDAELEAIAHKIAVEREAAIKRLEKKQQAQQLVAQLTEQLTKLLQAELGNRLSQPQLFLKDSAVSDKQLLLLELLNSPRVDLNRIRPIVAEIGWLGRDITAIVNSPSFMARRQQHSDTQVNDLKVALAYIGLDNLRAYIPYYVCRYWLSQSPSLLWVSRKVWRYSQLQGIAARALAELHQQDPTLFYTIALMKQLGMSVMLSVSADVFEQLRHTWMRQALVERDSALHDALSVCEFPLDLVWPMIAEQSLALTWKLPESLGFADVKAVSILRELTEAKGVVALSDDAKIIAKSSCYAKCMLLDEGQQLSFNERQLMYRYYELSEQEAIRLSGQNFRKTEAV</sequence>
<evidence type="ECO:0000313" key="2">
    <source>
        <dbReference type="EMBL" id="QSX34345.1"/>
    </source>
</evidence>
<keyword evidence="3" id="KW-1185">Reference proteome</keyword>
<protein>
    <submittedName>
        <fullName evidence="2">HDOD domain-containing protein</fullName>
    </submittedName>
</protein>
<dbReference type="SUPFAM" id="SSF109604">
    <property type="entry name" value="HD-domain/PDEase-like"/>
    <property type="match status" value="1"/>
</dbReference>
<organism evidence="2 3">
    <name type="scientific">Shewanella avicenniae</name>
    <dbReference type="NCBI Taxonomy" id="2814294"/>
    <lineage>
        <taxon>Bacteria</taxon>
        <taxon>Pseudomonadati</taxon>
        <taxon>Pseudomonadota</taxon>
        <taxon>Gammaproteobacteria</taxon>
        <taxon>Alteromonadales</taxon>
        <taxon>Shewanellaceae</taxon>
        <taxon>Shewanella</taxon>
    </lineage>
</organism>
<dbReference type="PROSITE" id="PS51833">
    <property type="entry name" value="HDOD"/>
    <property type="match status" value="1"/>
</dbReference>
<evidence type="ECO:0000259" key="1">
    <source>
        <dbReference type="PROSITE" id="PS51833"/>
    </source>
</evidence>
<evidence type="ECO:0000313" key="3">
    <source>
        <dbReference type="Proteomes" id="UP000662770"/>
    </source>
</evidence>
<dbReference type="RefSeq" id="WP_207355549.1">
    <property type="nucleotide sequence ID" value="NZ_CP071503.1"/>
</dbReference>
<dbReference type="InterPro" id="IPR013976">
    <property type="entry name" value="HDOD"/>
</dbReference>
<name>A0ABX7QTM8_9GAMM</name>
<dbReference type="Proteomes" id="UP000662770">
    <property type="component" value="Chromosome"/>
</dbReference>
<accession>A0ABX7QTM8</accession>
<gene>
    <name evidence="2" type="ORF">JYB87_03590</name>
</gene>
<feature type="domain" description="HDOD" evidence="1">
    <location>
        <begin position="98"/>
        <end position="307"/>
    </location>
</feature>
<dbReference type="EMBL" id="CP071503">
    <property type="protein sequence ID" value="QSX34345.1"/>
    <property type="molecule type" value="Genomic_DNA"/>
</dbReference>
<dbReference type="Gene3D" id="1.10.3210.10">
    <property type="entry name" value="Hypothetical protein af1432"/>
    <property type="match status" value="1"/>
</dbReference>
<reference evidence="2 3" key="1">
    <citation type="submission" date="2021-03" db="EMBL/GenBank/DDBJ databases">
        <title>Novel species identification of genus Shewanella.</title>
        <authorList>
            <person name="Liu G."/>
            <person name="Zhang Q."/>
        </authorList>
    </citation>
    <scope>NUCLEOTIDE SEQUENCE [LARGE SCALE GENOMIC DNA]</scope>
    <source>
        <strain evidence="2 3">FJAT-51800</strain>
    </source>
</reference>